<dbReference type="SMART" id="SM00360">
    <property type="entry name" value="RRM"/>
    <property type="match status" value="1"/>
</dbReference>
<dbReference type="InterPro" id="IPR000504">
    <property type="entry name" value="RRM_dom"/>
</dbReference>
<evidence type="ECO:0000256" key="1">
    <source>
        <dbReference type="ARBA" id="ARBA00004123"/>
    </source>
</evidence>
<evidence type="ECO:0000256" key="6">
    <source>
        <dbReference type="ARBA" id="ARBA00022884"/>
    </source>
</evidence>
<evidence type="ECO:0000256" key="2">
    <source>
        <dbReference type="ARBA" id="ARBA00022491"/>
    </source>
</evidence>
<evidence type="ECO:0000259" key="15">
    <source>
        <dbReference type="PROSITE" id="PS50089"/>
    </source>
</evidence>
<feature type="compositionally biased region" description="Low complexity" evidence="14">
    <location>
        <begin position="260"/>
        <end position="280"/>
    </location>
</feature>
<feature type="region of interest" description="Disordered" evidence="14">
    <location>
        <begin position="260"/>
        <end position="352"/>
    </location>
</feature>
<sequence>MVPTTDDSFISDGEEEYCPLCVEEMDISDKNFKPCPCGYQICQFCYNNIKQNPELNGRCPGCRRLYDDESVEYKTISAEEYRLQQLKKERRERDKKQREKEKKETEMANKKHLAGLRVVQKNLVYVTGLNPPCPPEDLHSVLRSDKYFGQYGKISKIVINKKTPHLQQQHHHPSSSNPGLVVYVTFARKEDALKCINELDGSLCDGRILRAAHGTTKYCSSYLRGHPCPNPNCMFLHEPGEEADSYTRKDLSTQQGIKMGMMGMTGTSSRMGSNVHNNNGHGHHHNDSEEEDGESHASDDDHANNSQIQQHHHHPNHHYEPHKDVLPATASWAKAGSSSASSSPQVNNNIPLANSAAFPTLGEIFRDQKQQQSQQQQQQPRKEVVKPKGGKLTKLTKDSVLLPDEVDIDDDSVLNFVDSVTDQLRSLEDGPSKMDIEFKPFSNANGKILPLFEFNKHANYRNDELKPEEEALLARQVIEKFLLRPIKNYHLAYQNHPIVQQQALLQRQQQQAQQQQHVQQQLQQQQQAQAQQQQTPNLQAAQLQQLQQLQLEQQKRLLEAEGNLAAVEQQKQAQQQLLLLQLQQQQAQQQAQQISMLRANERGNTSTPPPPGLFSGNANNNVVVPKMATGQIPQGVGIQQRQYNDGVVPTTVAPSAVPSSSSQLLTQLMSGKR</sequence>
<keyword evidence="2" id="KW-0678">Repressor</keyword>
<organism evidence="18 19">
    <name type="scientific">[Candida] subhashii</name>
    <dbReference type="NCBI Taxonomy" id="561895"/>
    <lineage>
        <taxon>Eukaryota</taxon>
        <taxon>Fungi</taxon>
        <taxon>Dikarya</taxon>
        <taxon>Ascomycota</taxon>
        <taxon>Saccharomycotina</taxon>
        <taxon>Pichiomycetes</taxon>
        <taxon>Debaryomycetaceae</taxon>
        <taxon>Spathaspora</taxon>
    </lineage>
</organism>
<name>A0A8J5QTW0_9ASCO</name>
<dbReference type="GeneID" id="73470758"/>
<accession>A0A8J5QTW0</accession>
<evidence type="ECO:0000259" key="17">
    <source>
        <dbReference type="PROSITE" id="PS50103"/>
    </source>
</evidence>
<dbReference type="GO" id="GO:0000956">
    <property type="term" value="P:nuclear-transcribed mRNA catabolic process"/>
    <property type="evidence" value="ECO:0007669"/>
    <property type="project" value="UniProtKB-ARBA"/>
</dbReference>
<dbReference type="FunFam" id="3.30.70.330:FF:000257">
    <property type="entry name" value="CCR4-NOT core complex subunit Not4"/>
    <property type="match status" value="1"/>
</dbReference>
<evidence type="ECO:0000256" key="7">
    <source>
        <dbReference type="ARBA" id="ARBA00023015"/>
    </source>
</evidence>
<keyword evidence="5 12" id="KW-0862">Zinc</keyword>
<evidence type="ECO:0000256" key="4">
    <source>
        <dbReference type="ARBA" id="ARBA00022771"/>
    </source>
</evidence>
<keyword evidence="8 13" id="KW-0175">Coiled coil</keyword>
<feature type="coiled-coil region" evidence="13">
    <location>
        <begin position="505"/>
        <end position="600"/>
    </location>
</feature>
<feature type="region of interest" description="Disordered" evidence="14">
    <location>
        <begin position="87"/>
        <end position="108"/>
    </location>
</feature>
<evidence type="ECO:0000256" key="10">
    <source>
        <dbReference type="ARBA" id="ARBA00023242"/>
    </source>
</evidence>
<dbReference type="GO" id="GO:0051254">
    <property type="term" value="P:positive regulation of RNA metabolic process"/>
    <property type="evidence" value="ECO:0007669"/>
    <property type="project" value="UniProtKB-ARBA"/>
</dbReference>
<evidence type="ECO:0000256" key="12">
    <source>
        <dbReference type="PROSITE-ProRule" id="PRU00723"/>
    </source>
</evidence>
<dbReference type="InterPro" id="IPR034261">
    <property type="entry name" value="CNOT4_RRM"/>
</dbReference>
<dbReference type="GO" id="GO:0003723">
    <property type="term" value="F:RNA binding"/>
    <property type="evidence" value="ECO:0007669"/>
    <property type="project" value="UniProtKB-UniRule"/>
</dbReference>
<dbReference type="OrthoDB" id="1923159at2759"/>
<feature type="compositionally biased region" description="Basic and acidic residues" evidence="14">
    <location>
        <begin position="294"/>
        <end position="303"/>
    </location>
</feature>
<reference evidence="18 19" key="1">
    <citation type="journal article" date="2021" name="DNA Res.">
        <title>Genome analysis of Candida subhashii reveals its hybrid nature and dual mitochondrial genome conformations.</title>
        <authorList>
            <person name="Mixao V."/>
            <person name="Hegedusova E."/>
            <person name="Saus E."/>
            <person name="Pryszcz L.P."/>
            <person name="Cillingova A."/>
            <person name="Nosek J."/>
            <person name="Gabaldon T."/>
        </authorList>
    </citation>
    <scope>NUCLEOTIDE SEQUENCE [LARGE SCALE GENOMIC DNA]</scope>
    <source>
        <strain evidence="18 19">CBS 10753</strain>
    </source>
</reference>
<dbReference type="FunFam" id="3.30.40.10:FF:000006">
    <property type="entry name" value="CCR4-NOT transcription complex subunit 4"/>
    <property type="match status" value="1"/>
</dbReference>
<feature type="compositionally biased region" description="Low complexity" evidence="14">
    <location>
        <begin position="328"/>
        <end position="343"/>
    </location>
</feature>
<evidence type="ECO:0000256" key="8">
    <source>
        <dbReference type="ARBA" id="ARBA00023054"/>
    </source>
</evidence>
<evidence type="ECO:0000256" key="13">
    <source>
        <dbReference type="SAM" id="Coils"/>
    </source>
</evidence>
<keyword evidence="9" id="KW-0804">Transcription</keyword>
<keyword evidence="6 11" id="KW-0694">RNA-binding</keyword>
<dbReference type="GO" id="GO:0005634">
    <property type="term" value="C:nucleus"/>
    <property type="evidence" value="ECO:0007669"/>
    <property type="project" value="UniProtKB-SubCell"/>
</dbReference>
<dbReference type="PANTHER" id="PTHR12603:SF0">
    <property type="entry name" value="CCR4-NOT TRANSCRIPTION COMPLEX SUBUNIT 4"/>
    <property type="match status" value="1"/>
</dbReference>
<dbReference type="GO" id="GO:0061630">
    <property type="term" value="F:ubiquitin protein ligase activity"/>
    <property type="evidence" value="ECO:0007669"/>
    <property type="project" value="UniProtKB-ARBA"/>
</dbReference>
<dbReference type="Proteomes" id="UP000694255">
    <property type="component" value="Unassembled WGS sequence"/>
</dbReference>
<proteinExistence type="predicted"/>
<evidence type="ECO:0000259" key="16">
    <source>
        <dbReference type="PROSITE" id="PS50102"/>
    </source>
</evidence>
<dbReference type="GO" id="GO:0010557">
    <property type="term" value="P:positive regulation of macromolecule biosynthetic process"/>
    <property type="evidence" value="ECO:0007669"/>
    <property type="project" value="UniProtKB-ARBA"/>
</dbReference>
<feature type="zinc finger region" description="C3H1-type" evidence="12">
    <location>
        <begin position="214"/>
        <end position="240"/>
    </location>
</feature>
<evidence type="ECO:0000313" key="18">
    <source>
        <dbReference type="EMBL" id="KAG7662515.1"/>
    </source>
</evidence>
<feature type="domain" description="RING-type" evidence="15">
    <location>
        <begin position="18"/>
        <end position="63"/>
    </location>
</feature>
<dbReference type="InterPro" id="IPR001841">
    <property type="entry name" value="Znf_RING"/>
</dbReference>
<dbReference type="GO" id="GO:0016567">
    <property type="term" value="P:protein ubiquitination"/>
    <property type="evidence" value="ECO:0007669"/>
    <property type="project" value="TreeGrafter"/>
</dbReference>
<evidence type="ECO:0000256" key="11">
    <source>
        <dbReference type="PROSITE-ProRule" id="PRU00176"/>
    </source>
</evidence>
<dbReference type="InterPro" id="IPR000571">
    <property type="entry name" value="Znf_CCCH"/>
</dbReference>
<gene>
    <name evidence="18" type="ORF">J8A68_003958</name>
</gene>
<evidence type="ECO:0000256" key="9">
    <source>
        <dbReference type="ARBA" id="ARBA00023163"/>
    </source>
</evidence>
<dbReference type="GO" id="GO:0008270">
    <property type="term" value="F:zinc ion binding"/>
    <property type="evidence" value="ECO:0007669"/>
    <property type="project" value="UniProtKB-KW"/>
</dbReference>
<keyword evidence="7" id="KW-0805">Transcription regulation</keyword>
<dbReference type="Pfam" id="PF00076">
    <property type="entry name" value="RRM_1"/>
    <property type="match status" value="1"/>
</dbReference>
<evidence type="ECO:0000256" key="5">
    <source>
        <dbReference type="ARBA" id="ARBA00022833"/>
    </source>
</evidence>
<dbReference type="InterPro" id="IPR039780">
    <property type="entry name" value="Mot2"/>
</dbReference>
<dbReference type="CDD" id="cd16618">
    <property type="entry name" value="mRING-HC-C4C4_CNOT4"/>
    <property type="match status" value="1"/>
</dbReference>
<dbReference type="PROSITE" id="PS50089">
    <property type="entry name" value="ZF_RING_2"/>
    <property type="match status" value="1"/>
</dbReference>
<feature type="domain" description="RRM" evidence="16">
    <location>
        <begin position="122"/>
        <end position="216"/>
    </location>
</feature>
<dbReference type="RefSeq" id="XP_049262748.1">
    <property type="nucleotide sequence ID" value="XM_049407867.1"/>
</dbReference>
<keyword evidence="3 12" id="KW-0479">Metal-binding</keyword>
<dbReference type="SMART" id="SM00361">
    <property type="entry name" value="RRM_1"/>
    <property type="match status" value="1"/>
</dbReference>
<evidence type="ECO:0000256" key="14">
    <source>
        <dbReference type="SAM" id="MobiDB-lite"/>
    </source>
</evidence>
<feature type="domain" description="C3H1-type" evidence="17">
    <location>
        <begin position="214"/>
        <end position="240"/>
    </location>
</feature>
<dbReference type="AlphaFoldDB" id="A0A8J5QTW0"/>
<feature type="region of interest" description="Disordered" evidence="14">
    <location>
        <begin position="652"/>
        <end position="673"/>
    </location>
</feature>
<dbReference type="GO" id="GO:0030015">
    <property type="term" value="C:CCR4-NOT core complex"/>
    <property type="evidence" value="ECO:0007669"/>
    <property type="project" value="UniProtKB-ARBA"/>
</dbReference>
<dbReference type="Pfam" id="PF14570">
    <property type="entry name" value="zf-RING_4"/>
    <property type="match status" value="1"/>
</dbReference>
<evidence type="ECO:0000313" key="19">
    <source>
        <dbReference type="Proteomes" id="UP000694255"/>
    </source>
</evidence>
<feature type="compositionally biased region" description="Low complexity" evidence="14">
    <location>
        <begin position="370"/>
        <end position="379"/>
    </location>
</feature>
<dbReference type="EMBL" id="JAGSYN010000172">
    <property type="protein sequence ID" value="KAG7662515.1"/>
    <property type="molecule type" value="Genomic_DNA"/>
</dbReference>
<protein>
    <submittedName>
        <fullName evidence="18">NOT4</fullName>
    </submittedName>
</protein>
<keyword evidence="19" id="KW-1185">Reference proteome</keyword>
<feature type="region of interest" description="Disordered" evidence="14">
    <location>
        <begin position="367"/>
        <end position="390"/>
    </location>
</feature>
<keyword evidence="10" id="KW-0539">Nucleus</keyword>
<dbReference type="CDD" id="cd12438">
    <property type="entry name" value="RRM_CNOT4"/>
    <property type="match status" value="1"/>
</dbReference>
<evidence type="ECO:0000256" key="3">
    <source>
        <dbReference type="ARBA" id="ARBA00022723"/>
    </source>
</evidence>
<keyword evidence="4 12" id="KW-0863">Zinc-finger</keyword>
<comment type="subcellular location">
    <subcellularLocation>
        <location evidence="1">Nucleus</location>
    </subcellularLocation>
</comment>
<dbReference type="InterPro" id="IPR039515">
    <property type="entry name" value="NOT4_mRING-HC-C4C4"/>
</dbReference>
<dbReference type="PANTHER" id="PTHR12603">
    <property type="entry name" value="CCR4-NOT TRANSCRIPTION COMPLEX RELATED"/>
    <property type="match status" value="1"/>
</dbReference>
<comment type="caution">
    <text evidence="18">The sequence shown here is derived from an EMBL/GenBank/DDBJ whole genome shotgun (WGS) entry which is preliminary data.</text>
</comment>
<dbReference type="PROSITE" id="PS50103">
    <property type="entry name" value="ZF_C3H1"/>
    <property type="match status" value="1"/>
</dbReference>
<dbReference type="InterPro" id="IPR003954">
    <property type="entry name" value="RRM_euk-type"/>
</dbReference>
<dbReference type="PROSITE" id="PS50102">
    <property type="entry name" value="RRM"/>
    <property type="match status" value="1"/>
</dbReference>